<evidence type="ECO:0000256" key="5">
    <source>
        <dbReference type="ARBA" id="ARBA00022989"/>
    </source>
</evidence>
<evidence type="ECO:0000256" key="2">
    <source>
        <dbReference type="ARBA" id="ARBA00022448"/>
    </source>
</evidence>
<keyword evidence="5 7" id="KW-1133">Transmembrane helix</keyword>
<feature type="transmembrane region" description="Helical" evidence="7">
    <location>
        <begin position="75"/>
        <end position="98"/>
    </location>
</feature>
<evidence type="ECO:0000256" key="3">
    <source>
        <dbReference type="ARBA" id="ARBA00022475"/>
    </source>
</evidence>
<organism evidence="9 10">
    <name type="scientific">Ruthenibacterium lactatiformans</name>
    <dbReference type="NCBI Taxonomy" id="1550024"/>
    <lineage>
        <taxon>Bacteria</taxon>
        <taxon>Bacillati</taxon>
        <taxon>Bacillota</taxon>
        <taxon>Clostridia</taxon>
        <taxon>Eubacteriales</taxon>
        <taxon>Oscillospiraceae</taxon>
        <taxon>Ruthenibacterium</taxon>
    </lineage>
</organism>
<comment type="subcellular location">
    <subcellularLocation>
        <location evidence="1 7">Cell membrane</location>
        <topology evidence="1 7">Multi-pass membrane protein</topology>
    </subcellularLocation>
</comment>
<evidence type="ECO:0000256" key="6">
    <source>
        <dbReference type="ARBA" id="ARBA00023136"/>
    </source>
</evidence>
<dbReference type="EMBL" id="LMUA01000055">
    <property type="protein sequence ID" value="KUE74623.1"/>
    <property type="molecule type" value="Genomic_DNA"/>
</dbReference>
<keyword evidence="4 7" id="KW-0812">Transmembrane</keyword>
<dbReference type="InterPro" id="IPR000515">
    <property type="entry name" value="MetI-like"/>
</dbReference>
<dbReference type="CDD" id="cd06261">
    <property type="entry name" value="TM_PBP2"/>
    <property type="match status" value="1"/>
</dbReference>
<dbReference type="AlphaFoldDB" id="A0A0W7TLM4"/>
<feature type="transmembrane region" description="Helical" evidence="7">
    <location>
        <begin position="142"/>
        <end position="163"/>
    </location>
</feature>
<dbReference type="PROSITE" id="PS51257">
    <property type="entry name" value="PROKAR_LIPOPROTEIN"/>
    <property type="match status" value="1"/>
</dbReference>
<keyword evidence="2 7" id="KW-0813">Transport</keyword>
<feature type="transmembrane region" description="Helical" evidence="7">
    <location>
        <begin position="13"/>
        <end position="38"/>
    </location>
</feature>
<evidence type="ECO:0000256" key="1">
    <source>
        <dbReference type="ARBA" id="ARBA00004651"/>
    </source>
</evidence>
<feature type="transmembrane region" description="Helical" evidence="7">
    <location>
        <begin position="259"/>
        <end position="278"/>
    </location>
</feature>
<keyword evidence="6 7" id="KW-0472">Membrane</keyword>
<evidence type="ECO:0000256" key="7">
    <source>
        <dbReference type="RuleBase" id="RU363032"/>
    </source>
</evidence>
<dbReference type="Pfam" id="PF00528">
    <property type="entry name" value="BPD_transp_1"/>
    <property type="match status" value="1"/>
</dbReference>
<keyword evidence="3" id="KW-1003">Cell membrane</keyword>
<sequence>MVTGKKRITYGKVFLYLFTSLIAACCFLPILLIVIVSFTSEQAIVHNGYSFFPSELSLVAYNTLFENGSEVVRCYINSVFVTILGTILAVCITAMASYALVTPTVKYSNAIAMFFFVTMVFNGGMVPWYIICQNIGLSENYLALLIPNLIFSPFNLFLTRNYMREIPVSLMESAKLDGANDGQVAFRIYFPLCKPILATVGLFYGIAYWNDWWNTIMLVTNKNMYTIQYYLMKLKSDLNFMRTLQGGGIGGGYPPSESLQMATAVITIGPLILLYPFLQKYIVKGLVIGSVKG</sequence>
<accession>A0A0W7TLM4</accession>
<evidence type="ECO:0000313" key="10">
    <source>
        <dbReference type="Proteomes" id="UP000053433"/>
    </source>
</evidence>
<protein>
    <submittedName>
        <fullName evidence="9">Sugar ABC transporter permease</fullName>
    </submittedName>
</protein>
<comment type="caution">
    <text evidence="9">The sequence shown here is derived from an EMBL/GenBank/DDBJ whole genome shotgun (WGS) entry which is preliminary data.</text>
</comment>
<dbReference type="RefSeq" id="WP_058724025.1">
    <property type="nucleotide sequence ID" value="NZ_DBGEBT010000052.1"/>
</dbReference>
<feature type="transmembrane region" description="Helical" evidence="7">
    <location>
        <begin position="110"/>
        <end position="130"/>
    </location>
</feature>
<dbReference type="PANTHER" id="PTHR43744">
    <property type="entry name" value="ABC TRANSPORTER PERMEASE PROTEIN MG189-RELATED-RELATED"/>
    <property type="match status" value="1"/>
</dbReference>
<comment type="similarity">
    <text evidence="7">Belongs to the binding-protein-dependent transport system permease family.</text>
</comment>
<dbReference type="PROSITE" id="PS50928">
    <property type="entry name" value="ABC_TM1"/>
    <property type="match status" value="1"/>
</dbReference>
<dbReference type="SUPFAM" id="SSF161098">
    <property type="entry name" value="MetI-like"/>
    <property type="match status" value="1"/>
</dbReference>
<evidence type="ECO:0000313" key="9">
    <source>
        <dbReference type="EMBL" id="KUE74623.1"/>
    </source>
</evidence>
<reference evidence="9 10" key="1">
    <citation type="submission" date="2015-10" db="EMBL/GenBank/DDBJ databases">
        <title>A novel member of the family Ruminococcaceae isolated from human faeces.</title>
        <authorList>
            <person name="Shkoporov A.N."/>
            <person name="Chaplin A.V."/>
            <person name="Motuzova O.V."/>
            <person name="Kafarskaia L.I."/>
            <person name="Efimov B.A."/>
        </authorList>
    </citation>
    <scope>NUCLEOTIDE SEQUENCE [LARGE SCALE GENOMIC DNA]</scope>
    <source>
        <strain evidence="9 10">668</strain>
    </source>
</reference>
<dbReference type="GO" id="GO:0055085">
    <property type="term" value="P:transmembrane transport"/>
    <property type="evidence" value="ECO:0007669"/>
    <property type="project" value="InterPro"/>
</dbReference>
<dbReference type="GO" id="GO:0005886">
    <property type="term" value="C:plasma membrane"/>
    <property type="evidence" value="ECO:0007669"/>
    <property type="project" value="UniProtKB-SubCell"/>
</dbReference>
<feature type="domain" description="ABC transmembrane type-1" evidence="8">
    <location>
        <begin position="75"/>
        <end position="278"/>
    </location>
</feature>
<name>A0A0W7TLM4_9FIRM</name>
<evidence type="ECO:0000256" key="4">
    <source>
        <dbReference type="ARBA" id="ARBA00022692"/>
    </source>
</evidence>
<dbReference type="Proteomes" id="UP000053433">
    <property type="component" value="Unassembled WGS sequence"/>
</dbReference>
<dbReference type="InterPro" id="IPR035906">
    <property type="entry name" value="MetI-like_sf"/>
</dbReference>
<feature type="transmembrane region" description="Helical" evidence="7">
    <location>
        <begin position="184"/>
        <end position="209"/>
    </location>
</feature>
<dbReference type="Gene3D" id="1.10.3720.10">
    <property type="entry name" value="MetI-like"/>
    <property type="match status" value="1"/>
</dbReference>
<evidence type="ECO:0000259" key="8">
    <source>
        <dbReference type="PROSITE" id="PS50928"/>
    </source>
</evidence>
<proteinExistence type="inferred from homology"/>
<gene>
    <name evidence="9" type="ORF">ASJ35_18240</name>
</gene>
<dbReference type="PANTHER" id="PTHR43744:SF9">
    <property type="entry name" value="POLYGALACTURONAN_RHAMNOGALACTURONAN TRANSPORT SYSTEM PERMEASE PROTEIN YTCP"/>
    <property type="match status" value="1"/>
</dbReference>